<dbReference type="EMBL" id="JABJVM010000008">
    <property type="protein sequence ID" value="MBA3926560.1"/>
    <property type="molecule type" value="Genomic_DNA"/>
</dbReference>
<evidence type="ECO:0000313" key="3">
    <source>
        <dbReference type="Proteomes" id="UP000548787"/>
    </source>
</evidence>
<dbReference type="InterPro" id="IPR054201">
    <property type="entry name" value="DUF6906"/>
</dbReference>
<keyword evidence="3" id="KW-1185">Reference proteome</keyword>
<comment type="caution">
    <text evidence="2">The sequence shown here is derived from an EMBL/GenBank/DDBJ whole genome shotgun (WGS) entry which is preliminary data.</text>
</comment>
<reference evidence="2 3" key="2">
    <citation type="submission" date="2020-08" db="EMBL/GenBank/DDBJ databases">
        <title>Listeria ohnekaius sp. nov. and Listeria portnoyii sp. nov. isolated from non-agricultural and natural environments.</title>
        <authorList>
            <person name="Weller D."/>
            <person name="Belias A.M."/>
            <person name="Liao J."/>
            <person name="Guo S."/>
            <person name="Orsi R.H."/>
            <person name="Wiedmann M."/>
        </authorList>
    </citation>
    <scope>NUCLEOTIDE SEQUENCE [LARGE SCALE GENOMIC DNA]</scope>
    <source>
        <strain evidence="2 3">FSL W9-0585</strain>
    </source>
</reference>
<proteinExistence type="predicted"/>
<protein>
    <recommendedName>
        <fullName evidence="1">DUF6906 domain-containing protein</fullName>
    </recommendedName>
</protein>
<evidence type="ECO:0000259" key="1">
    <source>
        <dbReference type="Pfam" id="PF21847"/>
    </source>
</evidence>
<gene>
    <name evidence="2" type="ORF">HPK16_09405</name>
</gene>
<reference evidence="2 3" key="1">
    <citation type="submission" date="2020-05" db="EMBL/GenBank/DDBJ databases">
        <authorList>
            <person name="Carlin C.R."/>
        </authorList>
    </citation>
    <scope>NUCLEOTIDE SEQUENCE [LARGE SCALE GENOMIC DNA]</scope>
    <source>
        <strain evidence="2 3">FSL W9-0585</strain>
    </source>
</reference>
<dbReference type="AlphaFoldDB" id="A0A7W1T6U0"/>
<dbReference type="RefSeq" id="WP_181676714.1">
    <property type="nucleotide sequence ID" value="NZ_JABJVM010000008.1"/>
</dbReference>
<organism evidence="2 3">
    <name type="scientific">Listeria rustica</name>
    <dbReference type="NCBI Taxonomy" id="2713503"/>
    <lineage>
        <taxon>Bacteria</taxon>
        <taxon>Bacillati</taxon>
        <taxon>Bacillota</taxon>
        <taxon>Bacilli</taxon>
        <taxon>Bacillales</taxon>
        <taxon>Listeriaceae</taxon>
        <taxon>Listeria</taxon>
    </lineage>
</organism>
<accession>A0A7W1T6U0</accession>
<dbReference type="Pfam" id="PF21847">
    <property type="entry name" value="DUF6906"/>
    <property type="match status" value="1"/>
</dbReference>
<feature type="domain" description="DUF6906" evidence="1">
    <location>
        <begin position="1"/>
        <end position="50"/>
    </location>
</feature>
<name>A0A7W1T6U0_9LIST</name>
<sequence length="50" mass="5928">MKNGKRPTKRECEQIKVYGLNPANWLIFKNLHDELHLVHRETGTKRVISK</sequence>
<evidence type="ECO:0000313" key="2">
    <source>
        <dbReference type="EMBL" id="MBA3926560.1"/>
    </source>
</evidence>
<dbReference type="Proteomes" id="UP000548787">
    <property type="component" value="Unassembled WGS sequence"/>
</dbReference>